<dbReference type="PIRSF" id="PIRSF016302">
    <property type="entry name" value="Man_a_manosd"/>
    <property type="match status" value="1"/>
</dbReference>
<feature type="signal peptide" evidence="13">
    <location>
        <begin position="1"/>
        <end position="25"/>
    </location>
</feature>
<evidence type="ECO:0000256" key="13">
    <source>
        <dbReference type="SAM" id="SignalP"/>
    </source>
</evidence>
<evidence type="ECO:0000256" key="5">
    <source>
        <dbReference type="ARBA" id="ARBA00022729"/>
    </source>
</evidence>
<evidence type="ECO:0000256" key="11">
    <source>
        <dbReference type="SAM" id="MobiDB-lite"/>
    </source>
</evidence>
<dbReference type="SUPFAM" id="SSF48208">
    <property type="entry name" value="Six-hairpin glycosidases"/>
    <property type="match status" value="1"/>
</dbReference>
<evidence type="ECO:0000256" key="9">
    <source>
        <dbReference type="ARBA" id="ARBA00023295"/>
    </source>
</evidence>
<evidence type="ECO:0000256" key="12">
    <source>
        <dbReference type="SAM" id="Phobius"/>
    </source>
</evidence>
<reference evidence="14 15" key="1">
    <citation type="journal article" date="2014" name="BMC Genomics">
        <title>Genome sequencing of four Aureobasidium pullulans varieties: biotechnological potential, stress tolerance, and description of new species.</title>
        <authorList>
            <person name="Gostin Ar C."/>
            <person name="Ohm R.A."/>
            <person name="Kogej T."/>
            <person name="Sonjak S."/>
            <person name="Turk M."/>
            <person name="Zajc J."/>
            <person name="Zalar P."/>
            <person name="Grube M."/>
            <person name="Sun H."/>
            <person name="Han J."/>
            <person name="Sharma A."/>
            <person name="Chiniquy J."/>
            <person name="Ngan C.Y."/>
            <person name="Lipzen A."/>
            <person name="Barry K."/>
            <person name="Grigoriev I.V."/>
            <person name="Gunde-Cimerman N."/>
        </authorList>
    </citation>
    <scope>NUCLEOTIDE SEQUENCE [LARGE SCALE GENOMIC DNA]</scope>
    <source>
        <strain evidence="14 15">CBS 110374</strain>
    </source>
</reference>
<keyword evidence="15" id="KW-1185">Reference proteome</keyword>
<evidence type="ECO:0000256" key="1">
    <source>
        <dbReference type="ARBA" id="ARBA00001452"/>
    </source>
</evidence>
<comment type="subcellular location">
    <subcellularLocation>
        <location evidence="2">Endomembrane system</location>
    </subcellularLocation>
</comment>
<gene>
    <name evidence="14" type="ORF">M437DRAFT_81705</name>
</gene>
<accession>A0A074VZ97</accession>
<evidence type="ECO:0000256" key="2">
    <source>
        <dbReference type="ARBA" id="ARBA00004308"/>
    </source>
</evidence>
<dbReference type="FunFam" id="1.50.10.20:FF:000006">
    <property type="entry name" value="Mannan endo-1,6-alpha-mannosidase"/>
    <property type="match status" value="1"/>
</dbReference>
<feature type="transmembrane region" description="Helical" evidence="12">
    <location>
        <begin position="445"/>
        <end position="468"/>
    </location>
</feature>
<dbReference type="EC" id="3.2.1.101" evidence="4 10"/>
<comment type="catalytic activity">
    <reaction evidence="1 10">
        <text>Random hydrolysis of (1-&gt;6)-alpha-D-mannosidic linkages in unbranched (1-&gt;6)-mannans.</text>
        <dbReference type="EC" id="3.2.1.101"/>
    </reaction>
</comment>
<sequence>MASPGLSKSGIFCFSTFLFASLANAVTLDITNADSIRNASAIVANGLMAWYKGNDTGGTPGILPGPYYWWEAGGMFGHMINYWYYTGDDYYNSIVSQAIQFQVGTGDDFLPANQTKDEGNDDQVFWAFTAMDAAELNFPEPTSANAPSWLSLAQAVFNEMAARWDTSTCNGGLRWQIYTFNAGYDYKNSISNLGLFQLAARLARYTNNATYVDWAEKTWDWYTGVSLWDGQTYQIFDGTTTSSNCSSVDHFQWTYNYAAAIGGAAYMYNHTSDQNWLDIVEGLLNTTWSTFFPASMGNKIMVEVTCQPLGNCDTDQLSFKSYLARTLAVTTQLIPSLHDTIYPYLRASAQGAAGQCDGGDTGSVCGQEWNTTVWDGTYGVGQEMSALAVIQSLMLDVHTENAFTPPLTTSTGGNSTSNPSAGTGSTGPKFQPSIFTRKITTGDKAGAAILTIVVVSTIIGGSLWLVLFD</sequence>
<dbReference type="InterPro" id="IPR008928">
    <property type="entry name" value="6-hairpin_glycosidase_sf"/>
</dbReference>
<keyword evidence="5 13" id="KW-0732">Signal</keyword>
<dbReference type="HOGENOM" id="CLU_025694_1_2_1"/>
<organism evidence="14 15">
    <name type="scientific">Aureobasidium melanogenum (strain CBS 110374)</name>
    <name type="common">Aureobasidium pullulans var. melanogenum</name>
    <dbReference type="NCBI Taxonomy" id="1043003"/>
    <lineage>
        <taxon>Eukaryota</taxon>
        <taxon>Fungi</taxon>
        <taxon>Dikarya</taxon>
        <taxon>Ascomycota</taxon>
        <taxon>Pezizomycotina</taxon>
        <taxon>Dothideomycetes</taxon>
        <taxon>Dothideomycetidae</taxon>
        <taxon>Dothideales</taxon>
        <taxon>Saccotheciaceae</taxon>
        <taxon>Aureobasidium</taxon>
    </lineage>
</organism>
<feature type="region of interest" description="Disordered" evidence="11">
    <location>
        <begin position="404"/>
        <end position="429"/>
    </location>
</feature>
<protein>
    <recommendedName>
        <fullName evidence="4 10">Mannan endo-1,6-alpha-mannosidase</fullName>
        <ecNumber evidence="4 10">3.2.1.101</ecNumber>
    </recommendedName>
</protein>
<evidence type="ECO:0000313" key="14">
    <source>
        <dbReference type="EMBL" id="KEQ65858.1"/>
    </source>
</evidence>
<dbReference type="RefSeq" id="XP_040882881.1">
    <property type="nucleotide sequence ID" value="XM_041027603.1"/>
</dbReference>
<dbReference type="STRING" id="1043003.A0A074VZ97"/>
<dbReference type="GO" id="GO:0016052">
    <property type="term" value="P:carbohydrate catabolic process"/>
    <property type="evidence" value="ECO:0007669"/>
    <property type="project" value="InterPro"/>
</dbReference>
<evidence type="ECO:0000256" key="3">
    <source>
        <dbReference type="ARBA" id="ARBA00009699"/>
    </source>
</evidence>
<dbReference type="GeneID" id="63920976"/>
<keyword evidence="7 12" id="KW-0472">Membrane</keyword>
<dbReference type="InterPro" id="IPR005198">
    <property type="entry name" value="Glyco_hydro_76"/>
</dbReference>
<keyword evidence="9 10" id="KW-0326">Glycosidase</keyword>
<keyword evidence="12" id="KW-0812">Transmembrane</keyword>
<evidence type="ECO:0000256" key="10">
    <source>
        <dbReference type="PIRNR" id="PIRNR016302"/>
    </source>
</evidence>
<name>A0A074VZ97_AURM1</name>
<dbReference type="AlphaFoldDB" id="A0A074VZ97"/>
<dbReference type="Pfam" id="PF03663">
    <property type="entry name" value="Glyco_hydro_76"/>
    <property type="match status" value="1"/>
</dbReference>
<evidence type="ECO:0000313" key="15">
    <source>
        <dbReference type="Proteomes" id="UP000030672"/>
    </source>
</evidence>
<feature type="compositionally biased region" description="Low complexity" evidence="11">
    <location>
        <begin position="404"/>
        <end position="428"/>
    </location>
</feature>
<dbReference type="GO" id="GO:0012505">
    <property type="term" value="C:endomembrane system"/>
    <property type="evidence" value="ECO:0007669"/>
    <property type="project" value="UniProtKB-SubCell"/>
</dbReference>
<evidence type="ECO:0000256" key="6">
    <source>
        <dbReference type="ARBA" id="ARBA00022801"/>
    </source>
</evidence>
<proteinExistence type="inferred from homology"/>
<evidence type="ECO:0000256" key="8">
    <source>
        <dbReference type="ARBA" id="ARBA00023180"/>
    </source>
</evidence>
<dbReference type="Proteomes" id="UP000030672">
    <property type="component" value="Unassembled WGS sequence"/>
</dbReference>
<dbReference type="InterPro" id="IPR014480">
    <property type="entry name" value="Mannan-1_6-alpha_mannosidase"/>
</dbReference>
<evidence type="ECO:0000256" key="7">
    <source>
        <dbReference type="ARBA" id="ARBA00023136"/>
    </source>
</evidence>
<dbReference type="PANTHER" id="PTHR12145">
    <property type="entry name" value="MANNAN ENDO-1,6-ALPHA-MANNOSIDASE DCW1"/>
    <property type="match status" value="1"/>
</dbReference>
<evidence type="ECO:0000256" key="4">
    <source>
        <dbReference type="ARBA" id="ARBA00012350"/>
    </source>
</evidence>
<dbReference type="Gene3D" id="1.50.10.20">
    <property type="match status" value="1"/>
</dbReference>
<dbReference type="GO" id="GO:0008496">
    <property type="term" value="F:mannan endo-1,6-alpha-mannosidase activity"/>
    <property type="evidence" value="ECO:0007669"/>
    <property type="project" value="UniProtKB-UniRule"/>
</dbReference>
<comment type="similarity">
    <text evidence="3 10">Belongs to the glycosyl hydrolase 76 family.</text>
</comment>
<dbReference type="PANTHER" id="PTHR12145:SF36">
    <property type="entry name" value="MANNAN ENDO-1,6-ALPHA-MANNOSIDASE DCW1"/>
    <property type="match status" value="1"/>
</dbReference>
<dbReference type="GO" id="GO:0009272">
    <property type="term" value="P:fungal-type cell wall biogenesis"/>
    <property type="evidence" value="ECO:0007669"/>
    <property type="project" value="TreeGrafter"/>
</dbReference>
<keyword evidence="8" id="KW-0325">Glycoprotein</keyword>
<dbReference type="EMBL" id="KL584826">
    <property type="protein sequence ID" value="KEQ65858.1"/>
    <property type="molecule type" value="Genomic_DNA"/>
</dbReference>
<keyword evidence="12" id="KW-1133">Transmembrane helix</keyword>
<keyword evidence="6 10" id="KW-0378">Hydrolase</keyword>
<feature type="chain" id="PRO_5001701030" description="Mannan endo-1,6-alpha-mannosidase" evidence="13">
    <location>
        <begin position="26"/>
        <end position="469"/>
    </location>
</feature>